<sequence length="555" mass="63280">MSKKRPHREDYSPSYSNLDPIKKSHHPPNLSPRRAEYIAIRGALDRNHHQFPQPQMGKRPTFASYIDTPNLHLKVKLLCEIIANTLSSSVEKVLDETGIMVSQDDVEEVLKLSYGYPGPAVKFFRWSGLQLNDKHSPYAWNLVVDLLGKNCLFDAMWDALKSMKKEGLLSLATFASVFSSYVSADWVQEAIMSFEVMDQYGVLRDVVALNSLLSAICRDGKTLQAKEFLSIARDKIRPDADTYAILLEGWENAGDVASARKTFAEMVTDIGWDPGNVPAYDSFLTTLLMGPEGMRETLKFFETMRDRRCYPGIKFFKVALEDCARNSDVRVAELLWESMVGKNDCRPDTEMYNLLIGLHMYLKDTERARKLLDEMVYYGAFPNSQTYNLMFQFLLKGRKLKEASPIFSEMIKNECAPNRENCCTAIRVYIDNGDPYMAIKIWKWMIDNYKSDVEEIGNFLVVGLRDLKRVPEAVKYAEDMIDRGIKLNSSTLSKLKQSLSKAGKGPVYDELLRKWKTPFSYLMEYSLKAQSIPEFDLGKGMASKVVQVSVVLLVR</sequence>
<dbReference type="Pfam" id="PF13041">
    <property type="entry name" value="PPR_2"/>
    <property type="match status" value="1"/>
</dbReference>
<feature type="region of interest" description="Disordered" evidence="3">
    <location>
        <begin position="1"/>
        <end position="31"/>
    </location>
</feature>
<protein>
    <recommendedName>
        <fullName evidence="6">Pentatricopeptide repeat-containing protein</fullName>
    </recommendedName>
</protein>
<dbReference type="InterPro" id="IPR051222">
    <property type="entry name" value="PPR/CCM1_RNA-binding"/>
</dbReference>
<dbReference type="NCBIfam" id="TIGR00756">
    <property type="entry name" value="PPR"/>
    <property type="match status" value="2"/>
</dbReference>
<dbReference type="Pfam" id="PF01535">
    <property type="entry name" value="PPR"/>
    <property type="match status" value="1"/>
</dbReference>
<accession>A0AA88WSN0</accession>
<proteinExistence type="predicted"/>
<name>A0AA88WSN0_9ASTE</name>
<dbReference type="InterPro" id="IPR002885">
    <property type="entry name" value="PPR_rpt"/>
</dbReference>
<evidence type="ECO:0000256" key="3">
    <source>
        <dbReference type="SAM" id="MobiDB-lite"/>
    </source>
</evidence>
<dbReference type="PANTHER" id="PTHR47942">
    <property type="entry name" value="TETRATRICOPEPTIDE REPEAT (TPR)-LIKE SUPERFAMILY PROTEIN-RELATED"/>
    <property type="match status" value="1"/>
</dbReference>
<dbReference type="EMBL" id="JAVXUP010000484">
    <property type="protein sequence ID" value="KAK3026825.1"/>
    <property type="molecule type" value="Genomic_DNA"/>
</dbReference>
<evidence type="ECO:0008006" key="6">
    <source>
        <dbReference type="Google" id="ProtNLM"/>
    </source>
</evidence>
<organism evidence="4 5">
    <name type="scientific">Escallonia herrerae</name>
    <dbReference type="NCBI Taxonomy" id="1293975"/>
    <lineage>
        <taxon>Eukaryota</taxon>
        <taxon>Viridiplantae</taxon>
        <taxon>Streptophyta</taxon>
        <taxon>Embryophyta</taxon>
        <taxon>Tracheophyta</taxon>
        <taxon>Spermatophyta</taxon>
        <taxon>Magnoliopsida</taxon>
        <taxon>eudicotyledons</taxon>
        <taxon>Gunneridae</taxon>
        <taxon>Pentapetalae</taxon>
        <taxon>asterids</taxon>
        <taxon>campanulids</taxon>
        <taxon>Escalloniales</taxon>
        <taxon>Escalloniaceae</taxon>
        <taxon>Escallonia</taxon>
    </lineage>
</organism>
<dbReference type="PANTHER" id="PTHR47942:SF7">
    <property type="entry name" value="OS02G0711100 PROTEIN"/>
    <property type="match status" value="1"/>
</dbReference>
<evidence type="ECO:0000313" key="4">
    <source>
        <dbReference type="EMBL" id="KAK3026825.1"/>
    </source>
</evidence>
<dbReference type="Proteomes" id="UP001188597">
    <property type="component" value="Unassembled WGS sequence"/>
</dbReference>
<dbReference type="AlphaFoldDB" id="A0AA88WSN0"/>
<comment type="caution">
    <text evidence="4">The sequence shown here is derived from an EMBL/GenBank/DDBJ whole genome shotgun (WGS) entry which is preliminary data.</text>
</comment>
<gene>
    <name evidence="4" type="ORF">RJ639_040726</name>
</gene>
<dbReference type="PROSITE" id="PS51375">
    <property type="entry name" value="PPR"/>
    <property type="match status" value="2"/>
</dbReference>
<dbReference type="Gene3D" id="1.25.40.10">
    <property type="entry name" value="Tetratricopeptide repeat domain"/>
    <property type="match status" value="3"/>
</dbReference>
<evidence type="ECO:0000256" key="2">
    <source>
        <dbReference type="PROSITE-ProRule" id="PRU00708"/>
    </source>
</evidence>
<keyword evidence="1" id="KW-0677">Repeat</keyword>
<feature type="repeat" description="PPR" evidence="2">
    <location>
        <begin position="348"/>
        <end position="382"/>
    </location>
</feature>
<evidence type="ECO:0000313" key="5">
    <source>
        <dbReference type="Proteomes" id="UP001188597"/>
    </source>
</evidence>
<keyword evidence="5" id="KW-1185">Reference proteome</keyword>
<feature type="repeat" description="PPR" evidence="2">
    <location>
        <begin position="383"/>
        <end position="417"/>
    </location>
</feature>
<dbReference type="InterPro" id="IPR011990">
    <property type="entry name" value="TPR-like_helical_dom_sf"/>
</dbReference>
<evidence type="ECO:0000256" key="1">
    <source>
        <dbReference type="ARBA" id="ARBA00022737"/>
    </source>
</evidence>
<reference evidence="4" key="1">
    <citation type="submission" date="2022-12" db="EMBL/GenBank/DDBJ databases">
        <title>Draft genome assemblies for two species of Escallonia (Escalloniales).</title>
        <authorList>
            <person name="Chanderbali A."/>
            <person name="Dervinis C."/>
            <person name="Anghel I."/>
            <person name="Soltis D."/>
            <person name="Soltis P."/>
            <person name="Zapata F."/>
        </authorList>
    </citation>
    <scope>NUCLEOTIDE SEQUENCE</scope>
    <source>
        <strain evidence="4">UCBG64.0493</strain>
        <tissue evidence="4">Leaf</tissue>
    </source>
</reference>